<evidence type="ECO:0000313" key="2">
    <source>
        <dbReference type="Proteomes" id="UP000192328"/>
    </source>
</evidence>
<proteinExistence type="predicted"/>
<accession>A0AC61PHI8</accession>
<sequence length="144" mass="16605">MRIDIKHVETPEEESAVISVVNVTDSVRGAIDLLENQCATIPVQHDDKTMMCRIDQIYYIESVDKRSFVYTKAGCYETKYRLYELEEILSSRFLRCAKAMIVNIRKIRSVKGEINGRMRAELLNGEQIVISRGYVKELKEKLGV</sequence>
<dbReference type="Proteomes" id="UP000192328">
    <property type="component" value="Unassembled WGS sequence"/>
</dbReference>
<protein>
    <submittedName>
        <fullName evidence="1">Transcriptional regulator, LytTR family</fullName>
    </submittedName>
</protein>
<name>A0AC61PHI8_9FIRM</name>
<dbReference type="EMBL" id="FWXZ01000001">
    <property type="protein sequence ID" value="SMC35577.1"/>
    <property type="molecule type" value="Genomic_DNA"/>
</dbReference>
<gene>
    <name evidence="1" type="ORF">SAMN06297397_0215</name>
</gene>
<keyword evidence="2" id="KW-1185">Reference proteome</keyword>
<evidence type="ECO:0000313" key="1">
    <source>
        <dbReference type="EMBL" id="SMC35577.1"/>
    </source>
</evidence>
<comment type="caution">
    <text evidence="1">The sequence shown here is derived from an EMBL/GenBank/DDBJ whole genome shotgun (WGS) entry which is preliminary data.</text>
</comment>
<reference evidence="1" key="1">
    <citation type="submission" date="2017-04" db="EMBL/GenBank/DDBJ databases">
        <authorList>
            <person name="Varghese N."/>
            <person name="Submissions S."/>
        </authorList>
    </citation>
    <scope>NUCLEOTIDE SEQUENCE</scope>
    <source>
        <strain evidence="1">WTE2008</strain>
    </source>
</reference>
<organism evidence="1 2">
    <name type="scientific">Aristaeella lactis</name>
    <dbReference type="NCBI Taxonomy" id="3046383"/>
    <lineage>
        <taxon>Bacteria</taxon>
        <taxon>Bacillati</taxon>
        <taxon>Bacillota</taxon>
        <taxon>Clostridia</taxon>
        <taxon>Eubacteriales</taxon>
        <taxon>Aristaeellaceae</taxon>
        <taxon>Aristaeella</taxon>
    </lineage>
</organism>